<dbReference type="NCBIfam" id="TIGR01265">
    <property type="entry name" value="tyr_nico_aTase"/>
    <property type="match status" value="1"/>
</dbReference>
<dbReference type="GO" id="GO:0004838">
    <property type="term" value="F:L-tyrosine-2-oxoglutarate transaminase activity"/>
    <property type="evidence" value="ECO:0007669"/>
    <property type="project" value="InterPro"/>
</dbReference>
<evidence type="ECO:0000256" key="6">
    <source>
        <dbReference type="ARBA" id="ARBA00015959"/>
    </source>
</evidence>
<dbReference type="InterPro" id="IPR004838">
    <property type="entry name" value="NHTrfase_class1_PyrdxlP-BS"/>
</dbReference>
<dbReference type="PANTHER" id="PTHR45744:SF2">
    <property type="entry name" value="TYROSINE AMINOTRANSFERASE"/>
    <property type="match status" value="1"/>
</dbReference>
<evidence type="ECO:0000256" key="3">
    <source>
        <dbReference type="ARBA" id="ARBA00007441"/>
    </source>
</evidence>
<evidence type="ECO:0000313" key="17">
    <source>
        <dbReference type="EMBL" id="KAG0258746.1"/>
    </source>
</evidence>
<comment type="caution">
    <text evidence="17">The sequence shown here is derived from an EMBL/GenBank/DDBJ whole genome shotgun (WGS) entry which is preliminary data.</text>
</comment>
<evidence type="ECO:0000256" key="7">
    <source>
        <dbReference type="ARBA" id="ARBA00022576"/>
    </source>
</evidence>
<evidence type="ECO:0000256" key="9">
    <source>
        <dbReference type="ARBA" id="ARBA00022878"/>
    </source>
</evidence>
<evidence type="ECO:0000256" key="12">
    <source>
        <dbReference type="ARBA" id="ARBA00031696"/>
    </source>
</evidence>
<protein>
    <recommendedName>
        <fullName evidence="6">Tyrosine aminotransferase</fullName>
        <ecNumber evidence="5">2.6.1.5</ecNumber>
    </recommendedName>
    <alternativeName>
        <fullName evidence="12">L-tyrosine:2-oxoglutarate aminotransferase</fullName>
    </alternativeName>
</protein>
<dbReference type="InterPro" id="IPR004839">
    <property type="entry name" value="Aminotransferase_I/II_large"/>
</dbReference>
<evidence type="ECO:0000256" key="4">
    <source>
        <dbReference type="ARBA" id="ARBA00011738"/>
    </source>
</evidence>
<comment type="subunit">
    <text evidence="4">Homodimer.</text>
</comment>
<sequence>MTSSHSTPHARSSWKVPASIVAKRTSNPIRAIVDHIKVKPNPEKSMISLALGDPTLFGNFKIHQSCTDAVAKQLHSYKANGYPPSTGYMASRQAIADRFTRPDAPLTGQDIIITSGCSGALDMCIGVLCNEGDNILLPRPGFSLYQTLADSKGIEVRYYDLLPEKNWEMDLKQLESLIDERTATVVMNNPSNPCGSVFSKQHLLDFLAVCDKHHLPAIADEIYCDLVFSGQEFFPLASLTTTVPVLSVGGLAKKYLVPGWRVGWVSIHDRNNIFASEVREGLNSLSQLILGSNSLIQAALPDILNHTDEAFYHDTRVELEALAKLSTDILSKVPGLKVIVPQGAMYVMIAINIAEFKDIPNDIIFTEKLLGEESVMCLPGSVFQCPNFIRIVFTSPPEVLRDAYQRMAEFCARHHV</sequence>
<dbReference type="Pfam" id="PF00155">
    <property type="entry name" value="Aminotran_1_2"/>
    <property type="match status" value="1"/>
</dbReference>
<evidence type="ECO:0000259" key="16">
    <source>
        <dbReference type="Pfam" id="PF00155"/>
    </source>
</evidence>
<evidence type="ECO:0000256" key="10">
    <source>
        <dbReference type="ARBA" id="ARBA00022898"/>
    </source>
</evidence>
<organism evidence="17 18">
    <name type="scientific">Actinomortierella ambigua</name>
    <dbReference type="NCBI Taxonomy" id="1343610"/>
    <lineage>
        <taxon>Eukaryota</taxon>
        <taxon>Fungi</taxon>
        <taxon>Fungi incertae sedis</taxon>
        <taxon>Mucoromycota</taxon>
        <taxon>Mortierellomycotina</taxon>
        <taxon>Mortierellomycetes</taxon>
        <taxon>Mortierellales</taxon>
        <taxon>Mortierellaceae</taxon>
        <taxon>Actinomortierella</taxon>
    </lineage>
</organism>
<keyword evidence="7" id="KW-0032">Aminotransferase</keyword>
<feature type="modified residue" description="N6-(pyridoxal phosphate)lysine" evidence="15">
    <location>
        <position position="253"/>
    </location>
</feature>
<dbReference type="OrthoDB" id="7042322at2759"/>
<keyword evidence="9" id="KW-0828">Tyrosine catabolism</keyword>
<evidence type="ECO:0000256" key="5">
    <source>
        <dbReference type="ARBA" id="ARBA00012749"/>
    </source>
</evidence>
<gene>
    <name evidence="17" type="ORF">DFQ27_004475</name>
</gene>
<evidence type="ECO:0000256" key="2">
    <source>
        <dbReference type="ARBA" id="ARBA00005203"/>
    </source>
</evidence>
<dbReference type="FunFam" id="3.40.640.10:FF:000048">
    <property type="entry name" value="tyrosine aminotransferase"/>
    <property type="match status" value="1"/>
</dbReference>
<evidence type="ECO:0000256" key="13">
    <source>
        <dbReference type="ARBA" id="ARBA00047798"/>
    </source>
</evidence>
<name>A0A9P6Q4Z6_9FUNG</name>
<evidence type="ECO:0000313" key="18">
    <source>
        <dbReference type="Proteomes" id="UP000807716"/>
    </source>
</evidence>
<dbReference type="PROSITE" id="PS00105">
    <property type="entry name" value="AA_TRANSFER_CLASS_1"/>
    <property type="match status" value="1"/>
</dbReference>
<dbReference type="GO" id="GO:0030170">
    <property type="term" value="F:pyridoxal phosphate binding"/>
    <property type="evidence" value="ECO:0007669"/>
    <property type="project" value="InterPro"/>
</dbReference>
<keyword evidence="10 14" id="KW-0663">Pyridoxal phosphate</keyword>
<dbReference type="InterPro" id="IPR015421">
    <property type="entry name" value="PyrdxlP-dep_Trfase_major"/>
</dbReference>
<keyword evidence="18" id="KW-1185">Reference proteome</keyword>
<dbReference type="EC" id="2.6.1.5" evidence="5"/>
<dbReference type="Gene3D" id="3.90.1150.10">
    <property type="entry name" value="Aspartate Aminotransferase, domain 1"/>
    <property type="match status" value="1"/>
</dbReference>
<comment type="catalytic activity">
    <reaction evidence="13">
        <text>L-tyrosine + 2-oxoglutarate = 3-(4-hydroxyphenyl)pyruvate + L-glutamate</text>
        <dbReference type="Rhea" id="RHEA:15093"/>
        <dbReference type="ChEBI" id="CHEBI:16810"/>
        <dbReference type="ChEBI" id="CHEBI:29985"/>
        <dbReference type="ChEBI" id="CHEBI:36242"/>
        <dbReference type="ChEBI" id="CHEBI:58315"/>
        <dbReference type="EC" id="2.6.1.5"/>
    </reaction>
</comment>
<dbReference type="InterPro" id="IPR005958">
    <property type="entry name" value="TyrNic_aminoTrfase"/>
</dbReference>
<proteinExistence type="inferred from homology"/>
<dbReference type="SUPFAM" id="SSF53383">
    <property type="entry name" value="PLP-dependent transferases"/>
    <property type="match status" value="1"/>
</dbReference>
<keyword evidence="8" id="KW-0808">Transferase</keyword>
<evidence type="ECO:0000256" key="15">
    <source>
        <dbReference type="PIRSR" id="PIRSR000517-1"/>
    </source>
</evidence>
<dbReference type="NCBIfam" id="TIGR01264">
    <property type="entry name" value="tyr_amTase_E"/>
    <property type="match status" value="1"/>
</dbReference>
<dbReference type="InterPro" id="IPR015422">
    <property type="entry name" value="PyrdxlP-dep_Trfase_small"/>
</dbReference>
<dbReference type="EMBL" id="JAAAJB010000310">
    <property type="protein sequence ID" value="KAG0258746.1"/>
    <property type="molecule type" value="Genomic_DNA"/>
</dbReference>
<dbReference type="GO" id="GO:0006559">
    <property type="term" value="P:L-phenylalanine catabolic process"/>
    <property type="evidence" value="ECO:0007669"/>
    <property type="project" value="UniProtKB-KW"/>
</dbReference>
<dbReference type="CDD" id="cd00609">
    <property type="entry name" value="AAT_like"/>
    <property type="match status" value="1"/>
</dbReference>
<dbReference type="PANTHER" id="PTHR45744">
    <property type="entry name" value="TYROSINE AMINOTRANSFERASE"/>
    <property type="match status" value="1"/>
</dbReference>
<evidence type="ECO:0000256" key="1">
    <source>
        <dbReference type="ARBA" id="ARBA00001933"/>
    </source>
</evidence>
<evidence type="ECO:0000256" key="11">
    <source>
        <dbReference type="ARBA" id="ARBA00023232"/>
    </source>
</evidence>
<keyword evidence="11" id="KW-0585">Phenylalanine catabolism</keyword>
<evidence type="ECO:0000256" key="8">
    <source>
        <dbReference type="ARBA" id="ARBA00022679"/>
    </source>
</evidence>
<reference evidence="17" key="1">
    <citation type="journal article" date="2020" name="Fungal Divers.">
        <title>Resolving the Mortierellaceae phylogeny through synthesis of multi-gene phylogenetics and phylogenomics.</title>
        <authorList>
            <person name="Vandepol N."/>
            <person name="Liber J."/>
            <person name="Desiro A."/>
            <person name="Na H."/>
            <person name="Kennedy M."/>
            <person name="Barry K."/>
            <person name="Grigoriev I.V."/>
            <person name="Miller A.N."/>
            <person name="O'Donnell K."/>
            <person name="Stajich J.E."/>
            <person name="Bonito G."/>
        </authorList>
    </citation>
    <scope>NUCLEOTIDE SEQUENCE</scope>
    <source>
        <strain evidence="17">BC1065</strain>
    </source>
</reference>
<comment type="pathway">
    <text evidence="2">Amino-acid degradation; L-phenylalanine degradation; acetoacetate and fumarate from L-phenylalanine: step 2/6.</text>
</comment>
<dbReference type="Gene3D" id="3.40.640.10">
    <property type="entry name" value="Type I PLP-dependent aspartate aminotransferase-like (Major domain)"/>
    <property type="match status" value="1"/>
</dbReference>
<accession>A0A9P6Q4Z6</accession>
<dbReference type="AlphaFoldDB" id="A0A9P6Q4Z6"/>
<dbReference type="InterPro" id="IPR005957">
    <property type="entry name" value="Tyrosine_aminoTrfase"/>
</dbReference>
<dbReference type="GO" id="GO:0006572">
    <property type="term" value="P:L-tyrosine catabolic process"/>
    <property type="evidence" value="ECO:0007669"/>
    <property type="project" value="UniProtKB-KW"/>
</dbReference>
<feature type="domain" description="Aminotransferase class I/classII large" evidence="16">
    <location>
        <begin position="45"/>
        <end position="405"/>
    </location>
</feature>
<comment type="similarity">
    <text evidence="3 14">Belongs to the class-I pyridoxal-phosphate-dependent aminotransferase family.</text>
</comment>
<evidence type="ECO:0000256" key="14">
    <source>
        <dbReference type="PIRNR" id="PIRNR000517"/>
    </source>
</evidence>
<dbReference type="InterPro" id="IPR015424">
    <property type="entry name" value="PyrdxlP-dep_Trfase"/>
</dbReference>
<comment type="cofactor">
    <cofactor evidence="1 14 15">
        <name>pyridoxal 5'-phosphate</name>
        <dbReference type="ChEBI" id="CHEBI:597326"/>
    </cofactor>
</comment>
<dbReference type="PIRSF" id="PIRSF000517">
    <property type="entry name" value="Tyr_transaminase"/>
    <property type="match status" value="1"/>
</dbReference>
<dbReference type="Proteomes" id="UP000807716">
    <property type="component" value="Unassembled WGS sequence"/>
</dbReference>